<keyword evidence="2" id="KW-0223">Dioxygenase</keyword>
<dbReference type="Gene3D" id="2.60.120.590">
    <property type="entry name" value="Alpha-ketoglutarate-dependent dioxygenase AlkB-like"/>
    <property type="match status" value="1"/>
</dbReference>
<organism evidence="2 3">
    <name type="scientific">Pseudobowmanella zhangzhouensis</name>
    <dbReference type="NCBI Taxonomy" id="1537679"/>
    <lineage>
        <taxon>Bacteria</taxon>
        <taxon>Pseudomonadati</taxon>
        <taxon>Pseudomonadota</taxon>
        <taxon>Gammaproteobacteria</taxon>
        <taxon>Alteromonadales</taxon>
        <taxon>Alteromonadaceae</taxon>
    </lineage>
</organism>
<dbReference type="PANTHER" id="PTHR31212">
    <property type="entry name" value="ALPHA-KETOGLUTARATE-DEPENDENT DIOXYGENASE ALKB HOMOLOG 3"/>
    <property type="match status" value="1"/>
</dbReference>
<comment type="caution">
    <text evidence="2">The sequence shown here is derived from an EMBL/GenBank/DDBJ whole genome shotgun (WGS) entry which is preliminary data.</text>
</comment>
<dbReference type="Pfam" id="PF13532">
    <property type="entry name" value="2OG-FeII_Oxy_2"/>
    <property type="match status" value="1"/>
</dbReference>
<dbReference type="Proteomes" id="UP001596364">
    <property type="component" value="Unassembled WGS sequence"/>
</dbReference>
<accession>A0ABW1XM18</accession>
<proteinExistence type="predicted"/>
<gene>
    <name evidence="2" type="ORF">ACFP85_12405</name>
</gene>
<dbReference type="RefSeq" id="WP_131258712.1">
    <property type="nucleotide sequence ID" value="NZ_JBHSUS010000001.1"/>
</dbReference>
<dbReference type="InterPro" id="IPR005123">
    <property type="entry name" value="Oxoglu/Fe-dep_dioxygenase_dom"/>
</dbReference>
<name>A0ABW1XM18_9ALTE</name>
<dbReference type="InterPro" id="IPR032854">
    <property type="entry name" value="ALKBH3"/>
</dbReference>
<dbReference type="GO" id="GO:0051213">
    <property type="term" value="F:dioxygenase activity"/>
    <property type="evidence" value="ECO:0007669"/>
    <property type="project" value="UniProtKB-KW"/>
</dbReference>
<evidence type="ECO:0000313" key="3">
    <source>
        <dbReference type="Proteomes" id="UP001596364"/>
    </source>
</evidence>
<sequence>MTHSLFAQPQTWCLPDADLSYWPGFLSAQEADFYLHTLQSSLAWQQDSIRLFGEFRKIPRLQAWYGDQGVAYSYSGTRLTASHWTPALESLRDRIEQATGHRFNSVLANLYRDGNDSMGWHADDEPELGDNPVIVSLTLGETRDFKLRHKTSKDQVKIALSSGSLLIMAGATQHCWQHSIAKSRKPCGVRINLTFRRVF</sequence>
<dbReference type="EMBL" id="JBHSUS010000001">
    <property type="protein sequence ID" value="MFC6440948.1"/>
    <property type="molecule type" value="Genomic_DNA"/>
</dbReference>
<evidence type="ECO:0000259" key="1">
    <source>
        <dbReference type="PROSITE" id="PS51471"/>
    </source>
</evidence>
<reference evidence="3" key="1">
    <citation type="journal article" date="2019" name="Int. J. Syst. Evol. Microbiol.">
        <title>The Global Catalogue of Microorganisms (GCM) 10K type strain sequencing project: providing services to taxonomists for standard genome sequencing and annotation.</title>
        <authorList>
            <consortium name="The Broad Institute Genomics Platform"/>
            <consortium name="The Broad Institute Genome Sequencing Center for Infectious Disease"/>
            <person name="Wu L."/>
            <person name="Ma J."/>
        </authorList>
    </citation>
    <scope>NUCLEOTIDE SEQUENCE [LARGE SCALE GENOMIC DNA]</scope>
    <source>
        <strain evidence="3">CGMCC 1.16031</strain>
    </source>
</reference>
<evidence type="ECO:0000313" key="2">
    <source>
        <dbReference type="EMBL" id="MFC6440948.1"/>
    </source>
</evidence>
<keyword evidence="3" id="KW-1185">Reference proteome</keyword>
<feature type="domain" description="Fe2OG dioxygenase" evidence="1">
    <location>
        <begin position="102"/>
        <end position="199"/>
    </location>
</feature>
<dbReference type="PROSITE" id="PS51471">
    <property type="entry name" value="FE2OG_OXY"/>
    <property type="match status" value="1"/>
</dbReference>
<protein>
    <submittedName>
        <fullName evidence="2">Alpha-ketoglutarate-dependent dioxygenase AlkB family protein</fullName>
    </submittedName>
</protein>
<dbReference type="InterPro" id="IPR037151">
    <property type="entry name" value="AlkB-like_sf"/>
</dbReference>
<dbReference type="SUPFAM" id="SSF51197">
    <property type="entry name" value="Clavaminate synthase-like"/>
    <property type="match status" value="1"/>
</dbReference>
<dbReference type="PANTHER" id="PTHR31212:SF4">
    <property type="entry name" value="ALPHA-KETOGLUTARATE-DEPENDENT DIOXYGENASE ALKB HOMOLOG 3"/>
    <property type="match status" value="1"/>
</dbReference>
<keyword evidence="2" id="KW-0560">Oxidoreductase</keyword>
<dbReference type="InterPro" id="IPR027450">
    <property type="entry name" value="AlkB-like"/>
</dbReference>